<dbReference type="Pfam" id="PF17789">
    <property type="entry name" value="MG4"/>
    <property type="match status" value="1"/>
</dbReference>
<dbReference type="InterPro" id="IPR009048">
    <property type="entry name" value="A-macroglobulin_rcpt-bd"/>
</dbReference>
<evidence type="ECO:0000256" key="2">
    <source>
        <dbReference type="ARBA" id="ARBA00022525"/>
    </source>
</evidence>
<dbReference type="EMBL" id="CAXITT010000167">
    <property type="protein sequence ID" value="CAL1534287.1"/>
    <property type="molecule type" value="Genomic_DNA"/>
</dbReference>
<sequence length="1726" mass="194779">MRTQKTVPGLCLVMMTLTLLFELSAGSKFLLTVPKEPYYDANLTATVTPLVLTQQSETVHLSYRGSIDKSKELNSTTLTFHSYEAQTWVVVFPWERMQELHETGVVLFMTSNSVEEKITLKFRQSSGYIFIQTDKPIYTPRQTVKFRVIAVDEYQKLSKYHLKVDIRNSQNVTVDRLRYSADEAFKSQDFELPKDTPPGIWHIFANFEGLDNSFSAAYNVSFEVREYVLPRFSGKFQIDTDVISRETPWLTLNVTAKYVYGQPVLGTAEIQLGVWSQDKGIRPIPGAVYSGKLTNGFFKTHVKVVTLFPRSEPFPQNHRLYVKVVVTESATQETFTIEDTSTFITHPYYIVDFKPSKQHFKPGFPYLLQINIHAQSGHPASWVELGLKPKYFNDNGVPLEDIQTRHIHLKLDASGVVVREFNMPINAYRVEFQVVIVDFQRMGDNEFKFNTLRFPSPRNEYIHISLPTPVTKRKDGIILLRYTAPTGPVKDKITITILSKGHVIFTAKNINRNADGRTTVHLPYRLYPEVTPSMRIVAFYSTLDSEVVIDSLFVNTPDYCYEELGLFKAGGLSNAPLRPKDTFNMHVSGGPSMRVGFVAVDKSVYLLNDKQTLNRQVLFRQLDSHDQGKDGGDGQDYKTILENSGLHHMVVDNKEIPMEGRLDEPLFSHVVGLEGKSMNTNGFSPMLDEDLPTYAQPQTVRNYFPESWLFEEQVLTRAGNLNLNLTLPDSITTWSFMAVGLSANRGVCVSQPLEQQVMKLFFADVRMPYKVTRLEEVKVKIAVYNYQQQALVVTGVVTGDDSLCISGSSSREINNLNNQKNVTFHMSIPSGQAATETVKVIPLQNGELTLRVDLQSQNDRDVVEKKLFVIAEGQRVRKTITFVLDPEGKHANFAAKKGHDVYLSKSVTIQNMIDLQNKQQHTRIDMALPKELIKGTEFCRISAFGDLMGDIITHAVVRSKSLIDQPLLNAEEVLGDLGPTVHALLYVNQTGLMDDELREKGRRFVRHGVSRLLKYKKEKAFILTPDAKEATWLTTLVLKTLCHSSLLTFIDKENLIDEGFLWLQSQTNVMGVIKEQDWRLAQDSAEYRIMLSAEVLIALKECDRTQKLDHQNLIGLLGIYLEDSLENITLPLVLAKAAYALKLFDAEGDVFQTAKDRLNQAKLRDKIGHFYWADTKELDYRNKVPYWYREGAQASSIEATSYALLVFLDNEEVNVDAIADWLISQRNQNGAFIGALDSTVAIQALTKYGLMKHELDGLTVNLNCNISSDRARHYSRFIKFTEENAMRPESLNNVPVGKLLEVVTEGQGLGQMQVNVEYNIPLEKNKNCMFNAKVEVKLTQISIGNDLCSSCSIGCPETSKSTRDAHEYPSNYIHPASRSSNKNLLRTDSHDYVSFANIFMCSMMSPALGWCTTLYKTTNNNNSKFVTLSTSEYVASKRSICVHVCVGHLGNGDSHPINLRVDMLTGYQPLTSDLDLIRKLPDVHHVEYLGDTEALLIQFLKIKKGADTCFGFRAVDEEEVGRHLPALIVITEVGRSEPSCILEYLPPPGQESLKVYCAEFSNSNRGECKCFSGLCSSCRPYTRNDLDLHNTKKLACNSPIAYQLAWTSVTDQIQWMQINANILAINKTGADPVRVGSSIQMISPSSCDCLIRNFEQQEKLYMLSSDVERLVDKNGQYVNRYLLDQNSVFLRVTEPGEQPSSTSSTSPAVLFSYLQEAFNPTNTCEA</sequence>
<evidence type="ECO:0000313" key="9">
    <source>
        <dbReference type="Proteomes" id="UP001497497"/>
    </source>
</evidence>
<name>A0AAV2HLE9_LYMST</name>
<dbReference type="Gene3D" id="1.50.10.20">
    <property type="match status" value="1"/>
</dbReference>
<comment type="subcellular location">
    <subcellularLocation>
        <location evidence="1">Secreted</location>
    </subcellularLocation>
</comment>
<dbReference type="InterPro" id="IPR036595">
    <property type="entry name" value="A-macroglobulin_rcpt-bd_sf"/>
</dbReference>
<dbReference type="InterPro" id="IPR002890">
    <property type="entry name" value="MG2"/>
</dbReference>
<dbReference type="SMART" id="SM01361">
    <property type="entry name" value="A2M_recep"/>
    <property type="match status" value="1"/>
</dbReference>
<dbReference type="Proteomes" id="UP001497497">
    <property type="component" value="Unassembled WGS sequence"/>
</dbReference>
<dbReference type="InterPro" id="IPR040839">
    <property type="entry name" value="MG4"/>
</dbReference>
<dbReference type="InterPro" id="IPR008930">
    <property type="entry name" value="Terpenoid_cyclase/PrenylTrfase"/>
</dbReference>
<accession>A0AAV2HLE9</accession>
<evidence type="ECO:0000259" key="5">
    <source>
        <dbReference type="SMART" id="SM01359"/>
    </source>
</evidence>
<proteinExistence type="predicted"/>
<dbReference type="Pfam" id="PF07678">
    <property type="entry name" value="TED_complement"/>
    <property type="match status" value="1"/>
</dbReference>
<dbReference type="PANTHER" id="PTHR11412">
    <property type="entry name" value="MACROGLOBULIN / COMPLEMENT"/>
    <property type="match status" value="1"/>
</dbReference>
<evidence type="ECO:0000256" key="3">
    <source>
        <dbReference type="ARBA" id="ARBA00023157"/>
    </source>
</evidence>
<dbReference type="InterPro" id="IPR018933">
    <property type="entry name" value="Netrin_module_non-TIMP"/>
</dbReference>
<dbReference type="SUPFAM" id="SSF50242">
    <property type="entry name" value="TIMP-like"/>
    <property type="match status" value="1"/>
</dbReference>
<evidence type="ECO:0000256" key="1">
    <source>
        <dbReference type="ARBA" id="ARBA00004613"/>
    </source>
</evidence>
<evidence type="ECO:0000313" key="8">
    <source>
        <dbReference type="EMBL" id="CAL1534287.1"/>
    </source>
</evidence>
<keyword evidence="2" id="KW-0964">Secreted</keyword>
<evidence type="ECO:0000259" key="7">
    <source>
        <dbReference type="SMART" id="SM01361"/>
    </source>
</evidence>
<keyword evidence="4" id="KW-0732">Signal</keyword>
<dbReference type="SUPFAM" id="SSF49410">
    <property type="entry name" value="Alpha-macroglobulin receptor domain"/>
    <property type="match status" value="1"/>
</dbReference>
<comment type="caution">
    <text evidence="8">The sequence shown here is derived from an EMBL/GenBank/DDBJ whole genome shotgun (WGS) entry which is preliminary data.</text>
</comment>
<dbReference type="Pfam" id="PF07677">
    <property type="entry name" value="A2M_recep"/>
    <property type="match status" value="1"/>
</dbReference>
<dbReference type="Pfam" id="PF01835">
    <property type="entry name" value="MG2"/>
    <property type="match status" value="1"/>
</dbReference>
<dbReference type="InterPro" id="IPR013783">
    <property type="entry name" value="Ig-like_fold"/>
</dbReference>
<dbReference type="GO" id="GO:0004866">
    <property type="term" value="F:endopeptidase inhibitor activity"/>
    <property type="evidence" value="ECO:0007669"/>
    <property type="project" value="InterPro"/>
</dbReference>
<dbReference type="Gene3D" id="2.60.40.690">
    <property type="entry name" value="Alpha-macroglobulin, receptor-binding domain"/>
    <property type="match status" value="1"/>
</dbReference>
<feature type="signal peptide" evidence="4">
    <location>
        <begin position="1"/>
        <end position="26"/>
    </location>
</feature>
<feature type="domain" description="Alpha-macroglobulin receptor-binding" evidence="7">
    <location>
        <begin position="1457"/>
        <end position="1544"/>
    </location>
</feature>
<dbReference type="InterPro" id="IPR011625">
    <property type="entry name" value="A2M_N_BRD"/>
</dbReference>
<feature type="domain" description="Alpha-2-macroglobulin" evidence="6">
    <location>
        <begin position="707"/>
        <end position="797"/>
    </location>
</feature>
<keyword evidence="9" id="KW-1185">Reference proteome</keyword>
<dbReference type="Gene3D" id="2.60.40.1930">
    <property type="match status" value="3"/>
</dbReference>
<dbReference type="Pfam" id="PF00207">
    <property type="entry name" value="A2M"/>
    <property type="match status" value="1"/>
</dbReference>
<dbReference type="SMART" id="SM01359">
    <property type="entry name" value="A2M_N_2"/>
    <property type="match status" value="1"/>
</dbReference>
<feature type="chain" id="PRO_5043416053" evidence="4">
    <location>
        <begin position="27"/>
        <end position="1726"/>
    </location>
</feature>
<dbReference type="InterPro" id="IPR050473">
    <property type="entry name" value="A2M/Complement_sys"/>
</dbReference>
<gene>
    <name evidence="8" type="ORF">GSLYS_00008247001</name>
</gene>
<dbReference type="InterPro" id="IPR041555">
    <property type="entry name" value="MG3"/>
</dbReference>
<dbReference type="Pfam" id="PF07703">
    <property type="entry name" value="A2M_BRD"/>
    <property type="match status" value="1"/>
</dbReference>
<dbReference type="SUPFAM" id="SSF48239">
    <property type="entry name" value="Terpenoid cyclases/Protein prenyltransferases"/>
    <property type="match status" value="1"/>
</dbReference>
<dbReference type="Gene3D" id="6.20.50.160">
    <property type="match status" value="1"/>
</dbReference>
<dbReference type="InterPro" id="IPR011626">
    <property type="entry name" value="Alpha-macroglobulin_TED"/>
</dbReference>
<organism evidence="8 9">
    <name type="scientific">Lymnaea stagnalis</name>
    <name type="common">Great pond snail</name>
    <name type="synonym">Helix stagnalis</name>
    <dbReference type="NCBI Taxonomy" id="6523"/>
    <lineage>
        <taxon>Eukaryota</taxon>
        <taxon>Metazoa</taxon>
        <taxon>Spiralia</taxon>
        <taxon>Lophotrochozoa</taxon>
        <taxon>Mollusca</taxon>
        <taxon>Gastropoda</taxon>
        <taxon>Heterobranchia</taxon>
        <taxon>Euthyneura</taxon>
        <taxon>Panpulmonata</taxon>
        <taxon>Hygrophila</taxon>
        <taxon>Lymnaeoidea</taxon>
        <taxon>Lymnaeidae</taxon>
        <taxon>Lymnaea</taxon>
    </lineage>
</organism>
<evidence type="ECO:0000256" key="4">
    <source>
        <dbReference type="SAM" id="SignalP"/>
    </source>
</evidence>
<dbReference type="InterPro" id="IPR001599">
    <property type="entry name" value="Macroglobln_a2"/>
</dbReference>
<dbReference type="Pfam" id="PF17791">
    <property type="entry name" value="MG3"/>
    <property type="match status" value="1"/>
</dbReference>
<dbReference type="PANTHER" id="PTHR11412:SF166">
    <property type="entry name" value="NTR DOMAIN-CONTAINING PROTEIN"/>
    <property type="match status" value="1"/>
</dbReference>
<dbReference type="GO" id="GO:0005615">
    <property type="term" value="C:extracellular space"/>
    <property type="evidence" value="ECO:0007669"/>
    <property type="project" value="InterPro"/>
</dbReference>
<dbReference type="Gene3D" id="2.60.40.10">
    <property type="entry name" value="Immunoglobulins"/>
    <property type="match status" value="2"/>
</dbReference>
<keyword evidence="3" id="KW-1015">Disulfide bond</keyword>
<feature type="domain" description="Alpha-2-macroglobulin bait region" evidence="5">
    <location>
        <begin position="462"/>
        <end position="607"/>
    </location>
</feature>
<reference evidence="8 9" key="1">
    <citation type="submission" date="2024-04" db="EMBL/GenBank/DDBJ databases">
        <authorList>
            <consortium name="Genoscope - CEA"/>
            <person name="William W."/>
        </authorList>
    </citation>
    <scope>NUCLEOTIDE SEQUENCE [LARGE SCALE GENOMIC DNA]</scope>
</reference>
<dbReference type="InterPro" id="IPR008993">
    <property type="entry name" value="TIMP-like_OB-fold"/>
</dbReference>
<protein>
    <submittedName>
        <fullName evidence="8">Uncharacterized protein</fullName>
    </submittedName>
</protein>
<dbReference type="Gene3D" id="2.40.50.120">
    <property type="match status" value="1"/>
</dbReference>
<dbReference type="Gene3D" id="2.20.130.20">
    <property type="match status" value="1"/>
</dbReference>
<dbReference type="Gene3D" id="2.60.40.1940">
    <property type="match status" value="1"/>
</dbReference>
<evidence type="ECO:0000259" key="6">
    <source>
        <dbReference type="SMART" id="SM01360"/>
    </source>
</evidence>
<dbReference type="SMART" id="SM01360">
    <property type="entry name" value="A2M"/>
    <property type="match status" value="1"/>
</dbReference>
<dbReference type="Pfam" id="PF01759">
    <property type="entry name" value="NTR"/>
    <property type="match status" value="1"/>
</dbReference>